<dbReference type="Gene3D" id="1.20.1070.10">
    <property type="entry name" value="Rhodopsin 7-helix transmembrane proteins"/>
    <property type="match status" value="1"/>
</dbReference>
<organism evidence="13">
    <name type="scientific">freshwater metagenome</name>
    <dbReference type="NCBI Taxonomy" id="449393"/>
    <lineage>
        <taxon>unclassified sequences</taxon>
        <taxon>metagenomes</taxon>
        <taxon>ecological metagenomes</taxon>
    </lineage>
</organism>
<evidence type="ECO:0000256" key="11">
    <source>
        <dbReference type="SAM" id="MobiDB-lite"/>
    </source>
</evidence>
<dbReference type="GO" id="GO:0009881">
    <property type="term" value="F:photoreceptor activity"/>
    <property type="evidence" value="ECO:0007669"/>
    <property type="project" value="UniProtKB-KW"/>
</dbReference>
<feature type="region of interest" description="Disordered" evidence="11">
    <location>
        <begin position="263"/>
        <end position="298"/>
    </location>
</feature>
<keyword evidence="7 12" id="KW-1133">Transmembrane helix</keyword>
<dbReference type="PANTHER" id="PTHR28286">
    <property type="match status" value="1"/>
</dbReference>
<keyword evidence="8" id="KW-0157">Chromophore</keyword>
<dbReference type="SMART" id="SM01021">
    <property type="entry name" value="Bac_rhodopsin"/>
    <property type="match status" value="1"/>
</dbReference>
<evidence type="ECO:0000256" key="2">
    <source>
        <dbReference type="ARBA" id="ARBA00008130"/>
    </source>
</evidence>
<feature type="transmembrane region" description="Helical" evidence="12">
    <location>
        <begin position="20"/>
        <end position="40"/>
    </location>
</feature>
<feature type="transmembrane region" description="Helical" evidence="12">
    <location>
        <begin position="52"/>
        <end position="68"/>
    </location>
</feature>
<dbReference type="GO" id="GO:0005216">
    <property type="term" value="F:monoatomic ion channel activity"/>
    <property type="evidence" value="ECO:0007669"/>
    <property type="project" value="InterPro"/>
</dbReference>
<name>A0A6J7HU30_9ZZZZ</name>
<evidence type="ECO:0000313" key="13">
    <source>
        <dbReference type="EMBL" id="CAB4923182.1"/>
    </source>
</evidence>
<evidence type="ECO:0000256" key="12">
    <source>
        <dbReference type="SAM" id="Phobius"/>
    </source>
</evidence>
<evidence type="ECO:0000256" key="8">
    <source>
        <dbReference type="ARBA" id="ARBA00022991"/>
    </source>
</evidence>
<feature type="compositionally biased region" description="Basic and acidic residues" evidence="11">
    <location>
        <begin position="263"/>
        <end position="282"/>
    </location>
</feature>
<dbReference type="Pfam" id="PF01036">
    <property type="entry name" value="Bac_rhodopsin"/>
    <property type="match status" value="1"/>
</dbReference>
<accession>A0A6J7HU30</accession>
<feature type="transmembrane region" description="Helical" evidence="12">
    <location>
        <begin position="195"/>
        <end position="213"/>
    </location>
</feature>
<dbReference type="GO" id="GO:0016020">
    <property type="term" value="C:membrane"/>
    <property type="evidence" value="ECO:0007669"/>
    <property type="project" value="UniProtKB-SubCell"/>
</dbReference>
<evidence type="ECO:0000256" key="9">
    <source>
        <dbReference type="ARBA" id="ARBA00023136"/>
    </source>
</evidence>
<evidence type="ECO:0000256" key="7">
    <source>
        <dbReference type="ARBA" id="ARBA00022989"/>
    </source>
</evidence>
<feature type="transmembrane region" description="Helical" evidence="12">
    <location>
        <begin position="157"/>
        <end position="175"/>
    </location>
</feature>
<evidence type="ECO:0000256" key="5">
    <source>
        <dbReference type="ARBA" id="ARBA00022692"/>
    </source>
</evidence>
<keyword evidence="10" id="KW-0675">Receptor</keyword>
<sequence>MVQAAAVNIPSLSAGNFATVYNLFSLAIACLLFTSLYLVVSQRQVAKQYRNAVIVSATVCAIAAYHYFRIFNNFEDSYPPGQTIDSAHQLSNIEFNEGYRYVDWFLTVPLLLLETVAVLALGRAASKKLLFKLIPASALMIALGYPGEITNEVVPRLVWGTLSTIPFLYLLYVLFVELSKSLDRQPEEVKHTIKMLRIALVGLWGVYPIAYLFPILGGDFFGGEGGFVLKQAGYSIADILAKAAYGLAIYKVARVKSRLEDPEYDDHPDTVHDDDGPVHDRLVGANGTGRVNRTARTS</sequence>
<evidence type="ECO:0000256" key="1">
    <source>
        <dbReference type="ARBA" id="ARBA00004141"/>
    </source>
</evidence>
<keyword evidence="5 12" id="KW-0812">Transmembrane</keyword>
<feature type="transmembrane region" description="Helical" evidence="12">
    <location>
        <begin position="233"/>
        <end position="250"/>
    </location>
</feature>
<dbReference type="InterPro" id="IPR018229">
    <property type="entry name" value="Rhodopsin_retinal_BS"/>
</dbReference>
<evidence type="ECO:0000256" key="3">
    <source>
        <dbReference type="ARBA" id="ARBA00022543"/>
    </source>
</evidence>
<dbReference type="SUPFAM" id="SSF81321">
    <property type="entry name" value="Family A G protein-coupled receptor-like"/>
    <property type="match status" value="1"/>
</dbReference>
<dbReference type="GO" id="GO:0007602">
    <property type="term" value="P:phototransduction"/>
    <property type="evidence" value="ECO:0007669"/>
    <property type="project" value="UniProtKB-KW"/>
</dbReference>
<keyword evidence="9 12" id="KW-0472">Membrane</keyword>
<proteinExistence type="inferred from homology"/>
<dbReference type="EMBL" id="CAFBMQ010000256">
    <property type="protein sequence ID" value="CAB4923182.1"/>
    <property type="molecule type" value="Genomic_DNA"/>
</dbReference>
<comment type="similarity">
    <text evidence="2">Belongs to the archaeal/bacterial/fungal opsin family.</text>
</comment>
<gene>
    <name evidence="13" type="ORF">UFOPK3609_01511</name>
</gene>
<keyword evidence="3" id="KW-0600">Photoreceptor protein</keyword>
<reference evidence="13" key="1">
    <citation type="submission" date="2020-05" db="EMBL/GenBank/DDBJ databases">
        <authorList>
            <person name="Chiriac C."/>
            <person name="Salcher M."/>
            <person name="Ghai R."/>
            <person name="Kavagutti S V."/>
        </authorList>
    </citation>
    <scope>NUCLEOTIDE SEQUENCE</scope>
</reference>
<dbReference type="PANTHER" id="PTHR28286:SF2">
    <property type="entry name" value="BACTERIORHODOPSIN _OPSIN, NOPA (EUROFUNG)"/>
    <property type="match status" value="1"/>
</dbReference>
<keyword evidence="4" id="KW-0716">Sensory transduction</keyword>
<dbReference type="CDD" id="cd15242">
    <property type="entry name" value="7tm_Proteorhodopsin"/>
    <property type="match status" value="1"/>
</dbReference>
<evidence type="ECO:0000256" key="10">
    <source>
        <dbReference type="ARBA" id="ARBA00023170"/>
    </source>
</evidence>
<evidence type="ECO:0000256" key="6">
    <source>
        <dbReference type="ARBA" id="ARBA00022925"/>
    </source>
</evidence>
<dbReference type="AlphaFoldDB" id="A0A6J7HU30"/>
<feature type="transmembrane region" description="Helical" evidence="12">
    <location>
        <begin position="129"/>
        <end position="145"/>
    </location>
</feature>
<comment type="subcellular location">
    <subcellularLocation>
        <location evidence="1">Membrane</location>
        <topology evidence="1">Multi-pass membrane protein</topology>
    </subcellularLocation>
</comment>
<feature type="transmembrane region" description="Helical" evidence="12">
    <location>
        <begin position="104"/>
        <end position="122"/>
    </location>
</feature>
<protein>
    <submittedName>
        <fullName evidence="13">Unannotated protein</fullName>
    </submittedName>
</protein>
<dbReference type="PROSITE" id="PS00950">
    <property type="entry name" value="BACTERIAL_OPSIN_1"/>
    <property type="match status" value="1"/>
</dbReference>
<evidence type="ECO:0000256" key="4">
    <source>
        <dbReference type="ARBA" id="ARBA00022606"/>
    </source>
</evidence>
<feature type="compositionally biased region" description="Polar residues" evidence="11">
    <location>
        <begin position="289"/>
        <end position="298"/>
    </location>
</feature>
<keyword evidence="6" id="KW-0681">Retinal protein</keyword>
<dbReference type="InterPro" id="IPR001425">
    <property type="entry name" value="Arc/bac/fun_rhodopsins"/>
</dbReference>